<organism evidence="2 3">
    <name type="scientific">Triplophysa tibetana</name>
    <dbReference type="NCBI Taxonomy" id="1572043"/>
    <lineage>
        <taxon>Eukaryota</taxon>
        <taxon>Metazoa</taxon>
        <taxon>Chordata</taxon>
        <taxon>Craniata</taxon>
        <taxon>Vertebrata</taxon>
        <taxon>Euteleostomi</taxon>
        <taxon>Actinopterygii</taxon>
        <taxon>Neopterygii</taxon>
        <taxon>Teleostei</taxon>
        <taxon>Ostariophysi</taxon>
        <taxon>Cypriniformes</taxon>
        <taxon>Nemacheilidae</taxon>
        <taxon>Triplophysa</taxon>
    </lineage>
</organism>
<feature type="signal peptide" evidence="1">
    <location>
        <begin position="1"/>
        <end position="23"/>
    </location>
</feature>
<feature type="chain" id="PRO_5023048025" evidence="1">
    <location>
        <begin position="24"/>
        <end position="134"/>
    </location>
</feature>
<proteinExistence type="predicted"/>
<protein>
    <submittedName>
        <fullName evidence="2">Uncharacterized protein</fullName>
    </submittedName>
</protein>
<accession>A0A5A9P0L6</accession>
<dbReference type="AlphaFoldDB" id="A0A5A9P0L6"/>
<name>A0A5A9P0L6_9TELE</name>
<evidence type="ECO:0000313" key="2">
    <source>
        <dbReference type="EMBL" id="KAA0715125.1"/>
    </source>
</evidence>
<dbReference type="Proteomes" id="UP000324632">
    <property type="component" value="Chromosome 11"/>
</dbReference>
<sequence>MGYAEGRAGLCVSLILTLGFSHTQRLHPGRGEDGKMEDTASINTLPFPGCLSLECVLSERSVQSAVRESVWSKILTHQRPEARTSKVGQTHSALFWLSGALKSFGYQPSVSRYLQPSVKSPQSAWAAHNDYVCG</sequence>
<evidence type="ECO:0000256" key="1">
    <source>
        <dbReference type="SAM" id="SignalP"/>
    </source>
</evidence>
<evidence type="ECO:0000313" key="3">
    <source>
        <dbReference type="Proteomes" id="UP000324632"/>
    </source>
</evidence>
<comment type="caution">
    <text evidence="2">The sequence shown here is derived from an EMBL/GenBank/DDBJ whole genome shotgun (WGS) entry which is preliminary data.</text>
</comment>
<keyword evidence="3" id="KW-1185">Reference proteome</keyword>
<gene>
    <name evidence="2" type="ORF">E1301_Tti008824</name>
</gene>
<keyword evidence="1" id="KW-0732">Signal</keyword>
<reference evidence="2 3" key="1">
    <citation type="journal article" date="2019" name="Mol. Ecol. Resour.">
        <title>Chromosome-level genome assembly of Triplophysa tibetana, a fish adapted to the harsh high-altitude environment of the Tibetan Plateau.</title>
        <authorList>
            <person name="Yang X."/>
            <person name="Liu H."/>
            <person name="Ma Z."/>
            <person name="Zou Y."/>
            <person name="Zou M."/>
            <person name="Mao Y."/>
            <person name="Li X."/>
            <person name="Wang H."/>
            <person name="Chen T."/>
            <person name="Wang W."/>
            <person name="Yang R."/>
        </authorList>
    </citation>
    <scope>NUCLEOTIDE SEQUENCE [LARGE SCALE GENOMIC DNA]</scope>
    <source>
        <strain evidence="2">TTIB1903HZAU</strain>
        <tissue evidence="2">Muscle</tissue>
    </source>
</reference>
<dbReference type="EMBL" id="SOYY01000011">
    <property type="protein sequence ID" value="KAA0715125.1"/>
    <property type="molecule type" value="Genomic_DNA"/>
</dbReference>